<comment type="miscellaneous">
    <text evidence="8">The reaction proceeds by a bi uni uni bi ping pong mechanism.</text>
</comment>
<feature type="binding site" evidence="8">
    <location>
        <position position="60"/>
    </location>
    <ligand>
        <name>beta-alanine</name>
        <dbReference type="ChEBI" id="CHEBI:57966"/>
    </ligand>
</feature>
<evidence type="ECO:0000256" key="3">
    <source>
        <dbReference type="ARBA" id="ARBA00022598"/>
    </source>
</evidence>
<dbReference type="PANTHER" id="PTHR21299:SF1">
    <property type="entry name" value="PANTOATE--BETA-ALANINE LIGASE"/>
    <property type="match status" value="1"/>
</dbReference>
<feature type="binding site" evidence="8">
    <location>
        <begin position="146"/>
        <end position="149"/>
    </location>
    <ligand>
        <name>ATP</name>
        <dbReference type="ChEBI" id="CHEBI:30616"/>
    </ligand>
</feature>
<dbReference type="InterPro" id="IPR003721">
    <property type="entry name" value="Pantoate_ligase"/>
</dbReference>
<dbReference type="Proteomes" id="UP001361239">
    <property type="component" value="Unassembled WGS sequence"/>
</dbReference>
<name>A0ABU8RWY1_9SPHN</name>
<dbReference type="Gene3D" id="3.40.50.620">
    <property type="entry name" value="HUPs"/>
    <property type="match status" value="1"/>
</dbReference>
<dbReference type="NCBIfam" id="TIGR00018">
    <property type="entry name" value="panC"/>
    <property type="match status" value="1"/>
</dbReference>
<dbReference type="InterPro" id="IPR014729">
    <property type="entry name" value="Rossmann-like_a/b/a_fold"/>
</dbReference>
<reference evidence="9 10" key="1">
    <citation type="submission" date="2024-03" db="EMBL/GenBank/DDBJ databases">
        <authorList>
            <person name="Jo J.-H."/>
        </authorList>
    </citation>
    <scope>NUCLEOTIDE SEQUENCE [LARGE SCALE GENOMIC DNA]</scope>
    <source>
        <strain evidence="9 10">PS1R-30</strain>
    </source>
</reference>
<feature type="binding site" evidence="8">
    <location>
        <position position="60"/>
    </location>
    <ligand>
        <name>(R)-pantoate</name>
        <dbReference type="ChEBI" id="CHEBI:15980"/>
    </ligand>
</feature>
<keyword evidence="6 8" id="KW-0067">ATP-binding</keyword>
<proteinExistence type="inferred from homology"/>
<comment type="similarity">
    <text evidence="2 8">Belongs to the pantothenate synthetase family.</text>
</comment>
<dbReference type="SUPFAM" id="SSF52374">
    <property type="entry name" value="Nucleotidylyl transferase"/>
    <property type="match status" value="1"/>
</dbReference>
<dbReference type="EC" id="6.3.2.1" evidence="8"/>
<dbReference type="EMBL" id="JBBHJZ010000002">
    <property type="protein sequence ID" value="MEJ5977254.1"/>
    <property type="molecule type" value="Genomic_DNA"/>
</dbReference>
<feature type="binding site" evidence="8">
    <location>
        <begin position="29"/>
        <end position="36"/>
    </location>
    <ligand>
        <name>ATP</name>
        <dbReference type="ChEBI" id="CHEBI:30616"/>
    </ligand>
</feature>
<feature type="binding site" evidence="8">
    <location>
        <position position="179"/>
    </location>
    <ligand>
        <name>ATP</name>
        <dbReference type="ChEBI" id="CHEBI:30616"/>
    </ligand>
</feature>
<comment type="subcellular location">
    <subcellularLocation>
        <location evidence="8">Cytoplasm</location>
    </subcellularLocation>
</comment>
<protein>
    <recommendedName>
        <fullName evidence="8">Pantothenate synthetase</fullName>
        <shortName evidence="8">PS</shortName>
        <ecNumber evidence="8">6.3.2.1</ecNumber>
    </recommendedName>
    <alternativeName>
        <fullName evidence="8">Pantoate--beta-alanine ligase</fullName>
    </alternativeName>
    <alternativeName>
        <fullName evidence="8">Pantoate-activating enzyme</fullName>
    </alternativeName>
</protein>
<evidence type="ECO:0000256" key="4">
    <source>
        <dbReference type="ARBA" id="ARBA00022655"/>
    </source>
</evidence>
<evidence type="ECO:0000256" key="5">
    <source>
        <dbReference type="ARBA" id="ARBA00022741"/>
    </source>
</evidence>
<dbReference type="RefSeq" id="WP_339587195.1">
    <property type="nucleotide sequence ID" value="NZ_JBBHJZ010000002.1"/>
</dbReference>
<evidence type="ECO:0000313" key="9">
    <source>
        <dbReference type="EMBL" id="MEJ5977254.1"/>
    </source>
</evidence>
<evidence type="ECO:0000256" key="8">
    <source>
        <dbReference type="HAMAP-Rule" id="MF_00158"/>
    </source>
</evidence>
<comment type="catalytic activity">
    <reaction evidence="7 8">
        <text>(R)-pantoate + beta-alanine + ATP = (R)-pantothenate + AMP + diphosphate + H(+)</text>
        <dbReference type="Rhea" id="RHEA:10912"/>
        <dbReference type="ChEBI" id="CHEBI:15378"/>
        <dbReference type="ChEBI" id="CHEBI:15980"/>
        <dbReference type="ChEBI" id="CHEBI:29032"/>
        <dbReference type="ChEBI" id="CHEBI:30616"/>
        <dbReference type="ChEBI" id="CHEBI:33019"/>
        <dbReference type="ChEBI" id="CHEBI:57966"/>
        <dbReference type="ChEBI" id="CHEBI:456215"/>
        <dbReference type="EC" id="6.3.2.1"/>
    </reaction>
</comment>
<keyword evidence="4 8" id="KW-0566">Pantothenate biosynthesis</keyword>
<evidence type="ECO:0000256" key="6">
    <source>
        <dbReference type="ARBA" id="ARBA00022840"/>
    </source>
</evidence>
<evidence type="ECO:0000256" key="1">
    <source>
        <dbReference type="ARBA" id="ARBA00004990"/>
    </source>
</evidence>
<keyword evidence="5 8" id="KW-0547">Nucleotide-binding</keyword>
<evidence type="ECO:0000313" key="10">
    <source>
        <dbReference type="Proteomes" id="UP001361239"/>
    </source>
</evidence>
<feature type="active site" description="Proton donor" evidence="8">
    <location>
        <position position="36"/>
    </location>
</feature>
<organism evidence="9 10">
    <name type="scientific">Novosphingobium anseongense</name>
    <dbReference type="NCBI Taxonomy" id="3133436"/>
    <lineage>
        <taxon>Bacteria</taxon>
        <taxon>Pseudomonadati</taxon>
        <taxon>Pseudomonadota</taxon>
        <taxon>Alphaproteobacteria</taxon>
        <taxon>Sphingomonadales</taxon>
        <taxon>Sphingomonadaceae</taxon>
        <taxon>Novosphingobium</taxon>
    </lineage>
</organism>
<accession>A0ABU8RWY1</accession>
<dbReference type="Gene3D" id="3.30.1300.10">
    <property type="entry name" value="Pantoate-beta-alanine ligase, C-terminal domain"/>
    <property type="match status" value="1"/>
</dbReference>
<dbReference type="HAMAP" id="MF_00158">
    <property type="entry name" value="PanC"/>
    <property type="match status" value="1"/>
</dbReference>
<dbReference type="PANTHER" id="PTHR21299">
    <property type="entry name" value="CYTIDYLATE KINASE/PANTOATE-BETA-ALANINE LIGASE"/>
    <property type="match status" value="1"/>
</dbReference>
<evidence type="ECO:0000256" key="7">
    <source>
        <dbReference type="ARBA" id="ARBA00048258"/>
    </source>
</evidence>
<dbReference type="GO" id="GO:0004592">
    <property type="term" value="F:pantoate-beta-alanine ligase activity"/>
    <property type="evidence" value="ECO:0007669"/>
    <property type="project" value="UniProtKB-EC"/>
</dbReference>
<dbReference type="InterPro" id="IPR042176">
    <property type="entry name" value="Pantoate_ligase_C"/>
</dbReference>
<comment type="pathway">
    <text evidence="1 8">Cofactor biosynthesis; (R)-pantothenate biosynthesis; (R)-pantothenate from (R)-pantoate and beta-alanine: step 1/1.</text>
</comment>
<feature type="binding site" evidence="8">
    <location>
        <begin position="187"/>
        <end position="190"/>
    </location>
    <ligand>
        <name>ATP</name>
        <dbReference type="ChEBI" id="CHEBI:30616"/>
    </ligand>
</feature>
<keyword evidence="8" id="KW-0963">Cytoplasm</keyword>
<dbReference type="CDD" id="cd00560">
    <property type="entry name" value="PanC"/>
    <property type="match status" value="1"/>
</dbReference>
<gene>
    <name evidence="8 9" type="primary">panC</name>
    <name evidence="9" type="ORF">WG901_11445</name>
</gene>
<sequence>MQTVDQLDPLRRAVEGLRADGPVALVPTMGALHEGHLTLVREAKARAAHVVASIFVNPRQFGVGEDLDAYPRPRERDLELLGREGVSLVWAPTVEAMYPAGYATNVSVSGVSEELCGAARPGHFDGVATVVCKLFNQVRPDLAFFGEKDWQQLAVIRRMARDLDLIAPYADAIHGVATVREADGLAMSSRNGYLTSQERAQAAALPRAMRAAIAALEAGADPAPTLAVIEAELLGGGFAAIDYVALRDPESLALRTTLAQGDARLFVAARIGRARLIDNMPVGRATAA</sequence>
<keyword evidence="10" id="KW-1185">Reference proteome</keyword>
<comment type="function">
    <text evidence="8">Catalyzes the condensation of pantoate with beta-alanine in an ATP-dependent reaction via a pantoyl-adenylate intermediate.</text>
</comment>
<keyword evidence="3 8" id="KW-0436">Ligase</keyword>
<comment type="subunit">
    <text evidence="8">Homodimer.</text>
</comment>
<dbReference type="Pfam" id="PF02569">
    <property type="entry name" value="Pantoate_ligase"/>
    <property type="match status" value="1"/>
</dbReference>
<comment type="caution">
    <text evidence="9">The sequence shown here is derived from an EMBL/GenBank/DDBJ whole genome shotgun (WGS) entry which is preliminary data.</text>
</comment>
<feature type="binding site" evidence="8">
    <location>
        <position position="152"/>
    </location>
    <ligand>
        <name>(R)-pantoate</name>
        <dbReference type="ChEBI" id="CHEBI:15980"/>
    </ligand>
</feature>
<evidence type="ECO:0000256" key="2">
    <source>
        <dbReference type="ARBA" id="ARBA00009256"/>
    </source>
</evidence>